<evidence type="ECO:0000313" key="2">
    <source>
        <dbReference type="Proteomes" id="UP000217349"/>
    </source>
</evidence>
<dbReference type="AlphaFoldDB" id="A0A290HUL1"/>
<evidence type="ECO:0000313" key="1">
    <source>
        <dbReference type="EMBL" id="ATB69059.1"/>
    </source>
</evidence>
<dbReference type="RefSeq" id="WP_096046188.1">
    <property type="nucleotide sequence ID" value="NZ_CP023275.1"/>
</dbReference>
<sequence>MSIDELLKEINEDIFAHGAGQLSIMELSEIGAIHQTIDALGQNGITKDTYGTKVKQYSNFVSRAWQEYGIEISDTCPFDDPTNLWGKIQKILVNAGLSKEQMTKFYSSTGIRKRAPKQKDSVNSIFLSLPDDVIVPTEKDYQEWYDMGQEEQDKIIGITPKERAKMRDYEEAAEEYLRQRLKHKKSIQKLRYNPTK</sequence>
<accession>A0A290HUL1</accession>
<organism evidence="1 2">
    <name type="scientific">Sulfurospirillum diekertiae</name>
    <dbReference type="NCBI Taxonomy" id="1854492"/>
    <lineage>
        <taxon>Bacteria</taxon>
        <taxon>Pseudomonadati</taxon>
        <taxon>Campylobacterota</taxon>
        <taxon>Epsilonproteobacteria</taxon>
        <taxon>Campylobacterales</taxon>
        <taxon>Sulfurospirillaceae</taxon>
        <taxon>Sulfurospirillum</taxon>
    </lineage>
</organism>
<gene>
    <name evidence="1" type="ORF">SJPD1_0947</name>
</gene>
<name>A0A290HUL1_9BACT</name>
<dbReference type="Proteomes" id="UP000217349">
    <property type="component" value="Chromosome"/>
</dbReference>
<protein>
    <submittedName>
        <fullName evidence="1">Uncharacterized protein</fullName>
    </submittedName>
</protein>
<proteinExistence type="predicted"/>
<dbReference type="KEGG" id="sulj:SJPD1_0947"/>
<reference evidence="2" key="1">
    <citation type="submission" date="2017-09" db="EMBL/GenBank/DDBJ databases">
        <title>The complete genome of Sulfurospirillum sp. JPD-1.</title>
        <authorList>
            <person name="Goris T."/>
        </authorList>
    </citation>
    <scope>NUCLEOTIDE SEQUENCE [LARGE SCALE GENOMIC DNA]</scope>
    <source>
        <strain evidence="2">JPD-1</strain>
    </source>
</reference>
<dbReference type="EMBL" id="CP023275">
    <property type="protein sequence ID" value="ATB69059.1"/>
    <property type="molecule type" value="Genomic_DNA"/>
</dbReference>